<feature type="compositionally biased region" description="Low complexity" evidence="5">
    <location>
        <begin position="293"/>
        <end position="304"/>
    </location>
</feature>
<evidence type="ECO:0000256" key="1">
    <source>
        <dbReference type="ARBA" id="ARBA00004141"/>
    </source>
</evidence>
<proteinExistence type="predicted"/>
<feature type="transmembrane region" description="Helical" evidence="6">
    <location>
        <begin position="112"/>
        <end position="133"/>
    </location>
</feature>
<dbReference type="Proteomes" id="UP000824120">
    <property type="component" value="Chromosome 4"/>
</dbReference>
<evidence type="ECO:0000313" key="7">
    <source>
        <dbReference type="EMBL" id="KAG5608526.1"/>
    </source>
</evidence>
<dbReference type="PANTHER" id="PTHR16950">
    <property type="entry name" value="ZINC TRANSPORTER SLC39A7 HISTIDINE-RICH MEMBRANE PROTEIN KE4"/>
    <property type="match status" value="1"/>
</dbReference>
<dbReference type="GO" id="GO:0006882">
    <property type="term" value="P:intracellular zinc ion homeostasis"/>
    <property type="evidence" value="ECO:0007669"/>
    <property type="project" value="TreeGrafter"/>
</dbReference>
<evidence type="ECO:0000256" key="2">
    <source>
        <dbReference type="ARBA" id="ARBA00022692"/>
    </source>
</evidence>
<evidence type="ECO:0000256" key="3">
    <source>
        <dbReference type="ARBA" id="ARBA00022989"/>
    </source>
</evidence>
<feature type="transmembrane region" description="Helical" evidence="6">
    <location>
        <begin position="165"/>
        <end position="184"/>
    </location>
</feature>
<evidence type="ECO:0000313" key="8">
    <source>
        <dbReference type="Proteomes" id="UP000824120"/>
    </source>
</evidence>
<feature type="transmembrane region" description="Helical" evidence="6">
    <location>
        <begin position="218"/>
        <end position="234"/>
    </location>
</feature>
<keyword evidence="8" id="KW-1185">Reference proteome</keyword>
<comment type="caution">
    <text evidence="7">The sequence shown here is derived from an EMBL/GenBank/DDBJ whole genome shotgun (WGS) entry which is preliminary data.</text>
</comment>
<dbReference type="EMBL" id="JACXVP010000004">
    <property type="protein sequence ID" value="KAG5608526.1"/>
    <property type="molecule type" value="Genomic_DNA"/>
</dbReference>
<feature type="transmembrane region" description="Helical" evidence="6">
    <location>
        <begin position="425"/>
        <end position="445"/>
    </location>
</feature>
<dbReference type="GO" id="GO:0016020">
    <property type="term" value="C:membrane"/>
    <property type="evidence" value="ECO:0007669"/>
    <property type="project" value="UniProtKB-SubCell"/>
</dbReference>
<dbReference type="AlphaFoldDB" id="A0A9J5ZCA7"/>
<keyword evidence="4 6" id="KW-0472">Membrane</keyword>
<feature type="transmembrane region" description="Helical" evidence="6">
    <location>
        <begin position="139"/>
        <end position="158"/>
    </location>
</feature>
<feature type="transmembrane region" description="Helical" evidence="6">
    <location>
        <begin position="487"/>
        <end position="506"/>
    </location>
</feature>
<keyword evidence="2 6" id="KW-0812">Transmembrane</keyword>
<reference evidence="7 8" key="1">
    <citation type="submission" date="2020-09" db="EMBL/GenBank/DDBJ databases">
        <title>De no assembly of potato wild relative species, Solanum commersonii.</title>
        <authorList>
            <person name="Cho K."/>
        </authorList>
    </citation>
    <scope>NUCLEOTIDE SEQUENCE [LARGE SCALE GENOMIC DNA]</scope>
    <source>
        <strain evidence="7">LZ3.2</strain>
        <tissue evidence="7">Leaf</tissue>
    </source>
</reference>
<name>A0A9J5ZCA7_SOLCO</name>
<gene>
    <name evidence="7" type="ORF">H5410_019807</name>
</gene>
<evidence type="ECO:0000256" key="4">
    <source>
        <dbReference type="ARBA" id="ARBA00023136"/>
    </source>
</evidence>
<dbReference type="GO" id="GO:0005385">
    <property type="term" value="F:zinc ion transmembrane transporter activity"/>
    <property type="evidence" value="ECO:0007669"/>
    <property type="project" value="TreeGrafter"/>
</dbReference>
<accession>A0A9J5ZCA7</accession>
<sequence>MNIHYIFLKNSVPFCNSQRTKIHYSYTFETPFSTNGCSNFWHNNRNNNTILLCCLCNHHRRHLQEPLFLISNTLYPNKPLSSYPSINLGFFPDFVLAQIDKMSKIDALVKQICFFLIVSTSLWVDLIGLGLWVNAMGCSLLVSLASLICLILLPLLFIHGKPSKAVVDSLALFGAGAMLGDAFLHQLPHAFGGGHSHSHDDHLHDHSGHSHAHSLEDLSVGLSILAGIVLFLIVEKLVRYVEDFSGGVNERSHGHHHHHHMHYTKLKDDNDADDKLQELSQEKDGSLSEKAAGGSRVDGVSSDSPNGEKPNGGAILRKLWQRNTGCIAAEDNTALDAAANCSTNSTSTGEEQAKPRSSLVFGYLNLFSDGVHNFTDGMALGSAFLLHGSVGGWSRTLFLLAHELPQEIGDFGILVRSGFSVSKALFFNFLSALVALAGTALALTLGQDSGHSSLIEGFTAGGFIYISVAGVLAEMNNSGRTTLVNTVIQLISLVSGMAVALCISLIE</sequence>
<organism evidence="7 8">
    <name type="scientific">Solanum commersonii</name>
    <name type="common">Commerson's wild potato</name>
    <name type="synonym">Commerson's nightshade</name>
    <dbReference type="NCBI Taxonomy" id="4109"/>
    <lineage>
        <taxon>Eukaryota</taxon>
        <taxon>Viridiplantae</taxon>
        <taxon>Streptophyta</taxon>
        <taxon>Embryophyta</taxon>
        <taxon>Tracheophyta</taxon>
        <taxon>Spermatophyta</taxon>
        <taxon>Magnoliopsida</taxon>
        <taxon>eudicotyledons</taxon>
        <taxon>Gunneridae</taxon>
        <taxon>Pentapetalae</taxon>
        <taxon>asterids</taxon>
        <taxon>lamiids</taxon>
        <taxon>Solanales</taxon>
        <taxon>Solanaceae</taxon>
        <taxon>Solanoideae</taxon>
        <taxon>Solaneae</taxon>
        <taxon>Solanum</taxon>
    </lineage>
</organism>
<dbReference type="PANTHER" id="PTHR16950:SF16">
    <property type="entry name" value="ZINC TRANSPORTER ZIP13"/>
    <property type="match status" value="1"/>
</dbReference>
<protein>
    <recommendedName>
        <fullName evidence="9">IAA-alanine resistance protein 1</fullName>
    </recommendedName>
</protein>
<evidence type="ECO:0008006" key="9">
    <source>
        <dbReference type="Google" id="ProtNLM"/>
    </source>
</evidence>
<evidence type="ECO:0000256" key="5">
    <source>
        <dbReference type="SAM" id="MobiDB-lite"/>
    </source>
</evidence>
<evidence type="ECO:0000256" key="6">
    <source>
        <dbReference type="SAM" id="Phobius"/>
    </source>
</evidence>
<keyword evidence="3 6" id="KW-1133">Transmembrane helix</keyword>
<dbReference type="InterPro" id="IPR003689">
    <property type="entry name" value="ZIP"/>
</dbReference>
<dbReference type="Pfam" id="PF02535">
    <property type="entry name" value="Zip"/>
    <property type="match status" value="1"/>
</dbReference>
<feature type="transmembrane region" description="Helical" evidence="6">
    <location>
        <begin position="457"/>
        <end position="475"/>
    </location>
</feature>
<feature type="region of interest" description="Disordered" evidence="5">
    <location>
        <begin position="281"/>
        <end position="313"/>
    </location>
</feature>
<comment type="subcellular location">
    <subcellularLocation>
        <location evidence="1">Membrane</location>
        <topology evidence="1">Multi-pass membrane protein</topology>
    </subcellularLocation>
</comment>
<dbReference type="OrthoDB" id="200954at2759"/>